<keyword evidence="2" id="KW-0238">DNA-binding</keyword>
<dbReference type="GeneID" id="77931644"/>
<dbReference type="KEGG" id="vg:77931644"/>
<feature type="domain" description="HTH cro/C1-type" evidence="1">
    <location>
        <begin position="23"/>
        <end position="63"/>
    </location>
</feature>
<dbReference type="InterPro" id="IPR001387">
    <property type="entry name" value="Cro/C1-type_HTH"/>
</dbReference>
<sequence length="75" mass="8260">MARLTINHDTLERLRNEQPWGVFAEQLGIDGGTLSRIRNGESQPGPKFIANAVTRFPVRMDEIVTVVADDEPAAA</sequence>
<reference evidence="2 3" key="1">
    <citation type="submission" date="2018-09" db="EMBL/GenBank/DDBJ databases">
        <authorList>
            <person name="Rimple P.A."/>
            <person name="Stoner T.H."/>
            <person name="Garlena R.A."/>
            <person name="Russell D.A."/>
            <person name="Pope W.H."/>
            <person name="Jacobs-Sera D."/>
            <person name="Hatfull G.F."/>
        </authorList>
    </citation>
    <scope>NUCLEOTIDE SEQUENCE [LARGE SCALE GENOMIC DNA]</scope>
</reference>
<dbReference type="CDD" id="cd00093">
    <property type="entry name" value="HTH_XRE"/>
    <property type="match status" value="1"/>
</dbReference>
<proteinExistence type="predicted"/>
<evidence type="ECO:0000313" key="2">
    <source>
        <dbReference type="EMBL" id="AYN58881.1"/>
    </source>
</evidence>
<name>A0A3G2KIS5_9CAUD</name>
<dbReference type="InterPro" id="IPR010982">
    <property type="entry name" value="Lambda_DNA-bd_dom_sf"/>
</dbReference>
<accession>A0A3G2KIS5</accession>
<dbReference type="PROSITE" id="PS50943">
    <property type="entry name" value="HTH_CROC1"/>
    <property type="match status" value="1"/>
</dbReference>
<dbReference type="SUPFAM" id="SSF47413">
    <property type="entry name" value="lambda repressor-like DNA-binding domains"/>
    <property type="match status" value="1"/>
</dbReference>
<evidence type="ECO:0000313" key="3">
    <source>
        <dbReference type="Proteomes" id="UP000269345"/>
    </source>
</evidence>
<evidence type="ECO:0000259" key="1">
    <source>
        <dbReference type="PROSITE" id="PS50943"/>
    </source>
</evidence>
<dbReference type="EMBL" id="MH834625">
    <property type="protein sequence ID" value="AYN58881.1"/>
    <property type="molecule type" value="Genomic_DNA"/>
</dbReference>
<protein>
    <submittedName>
        <fullName evidence="2">Helix-turn-helix DNA-binding domain protein</fullName>
    </submittedName>
</protein>
<dbReference type="RefSeq" id="YP_010655776.1">
    <property type="nucleotide sequence ID" value="NC_070831.1"/>
</dbReference>
<dbReference type="Proteomes" id="UP000269345">
    <property type="component" value="Segment"/>
</dbReference>
<keyword evidence="3" id="KW-1185">Reference proteome</keyword>
<dbReference type="GO" id="GO:0003677">
    <property type="term" value="F:DNA binding"/>
    <property type="evidence" value="ECO:0007669"/>
    <property type="project" value="UniProtKB-KW"/>
</dbReference>
<organism evidence="2 3">
    <name type="scientific">Arthrobacter phage Richie</name>
    <dbReference type="NCBI Taxonomy" id="2419967"/>
    <lineage>
        <taxon>Viruses</taxon>
        <taxon>Duplodnaviria</taxon>
        <taxon>Heunggongvirae</taxon>
        <taxon>Uroviricota</taxon>
        <taxon>Caudoviricetes</taxon>
        <taxon>Richievirus</taxon>
        <taxon>Richievirus richie</taxon>
    </lineage>
</organism>
<gene>
    <name evidence="2" type="primary">55</name>
    <name evidence="2" type="ORF">PBI_RICHIE_55</name>
</gene>